<reference evidence="1 2" key="1">
    <citation type="submission" date="2015-09" db="EMBL/GenBank/DDBJ databases">
        <title>Draft Genome Sequence of Bradyrhizobium manausense Strain BR 3351T, a Novel Symbiotic Nitrogen-Fixing Alphaproteobacterium Isolated from Brazilian Amazon Rain Forest.</title>
        <authorList>
            <person name="De Araujo J.L."/>
            <person name="Zilli J.E."/>
        </authorList>
    </citation>
    <scope>NUCLEOTIDE SEQUENCE [LARGE SCALE GENOMIC DNA]</scope>
    <source>
        <strain evidence="1 2">BR3351</strain>
    </source>
</reference>
<proteinExistence type="predicted"/>
<sequence length="117" mass="13633">MPHQLDLRELRRTVEREIDEYVYDVPKGAYGNPWSPEKVERELRTFREALVDPYWIEVVDDVKTRRSCAVVADDKKSYLLVFEPEDQKFMLVTKSRLSSELTSFGVDGDAVGCFLSR</sequence>
<accession>A0A0R3DFF7</accession>
<dbReference type="Proteomes" id="UP000051936">
    <property type="component" value="Unassembled WGS sequence"/>
</dbReference>
<evidence type="ECO:0000313" key="2">
    <source>
        <dbReference type="Proteomes" id="UP000051936"/>
    </source>
</evidence>
<dbReference type="AlphaFoldDB" id="A0A0R3DFF7"/>
<dbReference type="OrthoDB" id="7861209at2"/>
<dbReference type="RefSeq" id="WP_057753081.1">
    <property type="nucleotide sequence ID" value="NZ_LJYG01000102.1"/>
</dbReference>
<protein>
    <submittedName>
        <fullName evidence="1">Uncharacterized protein</fullName>
    </submittedName>
</protein>
<keyword evidence="2" id="KW-1185">Reference proteome</keyword>
<organism evidence="1 2">
    <name type="scientific">Bradyrhizobium manausense</name>
    <dbReference type="NCBI Taxonomy" id="989370"/>
    <lineage>
        <taxon>Bacteria</taxon>
        <taxon>Pseudomonadati</taxon>
        <taxon>Pseudomonadota</taxon>
        <taxon>Alphaproteobacteria</taxon>
        <taxon>Hyphomicrobiales</taxon>
        <taxon>Nitrobacteraceae</taxon>
        <taxon>Bradyrhizobium</taxon>
    </lineage>
</organism>
<dbReference type="EMBL" id="LJYG01000102">
    <property type="protein sequence ID" value="KRQ06228.1"/>
    <property type="molecule type" value="Genomic_DNA"/>
</dbReference>
<name>A0A0R3DFF7_9BRAD</name>
<dbReference type="STRING" id="989370.AOQ71_26925"/>
<comment type="caution">
    <text evidence="1">The sequence shown here is derived from an EMBL/GenBank/DDBJ whole genome shotgun (WGS) entry which is preliminary data.</text>
</comment>
<gene>
    <name evidence="1" type="ORF">AOQ71_26925</name>
</gene>
<evidence type="ECO:0000313" key="1">
    <source>
        <dbReference type="EMBL" id="KRQ06228.1"/>
    </source>
</evidence>